<organism evidence="7">
    <name type="scientific">Salinicola endophyticus</name>
    <dbReference type="NCBI Taxonomy" id="1949083"/>
    <lineage>
        <taxon>Bacteria</taxon>
        <taxon>Pseudomonadati</taxon>
        <taxon>Pseudomonadota</taxon>
        <taxon>Gammaproteobacteria</taxon>
        <taxon>Oceanospirillales</taxon>
        <taxon>Halomonadaceae</taxon>
        <taxon>Salinicola</taxon>
    </lineage>
</organism>
<evidence type="ECO:0000256" key="2">
    <source>
        <dbReference type="ARBA" id="ARBA00022475"/>
    </source>
</evidence>
<dbReference type="InterPro" id="IPR005598">
    <property type="entry name" value="ATP_synth_I"/>
</dbReference>
<evidence type="ECO:0000256" key="3">
    <source>
        <dbReference type="ARBA" id="ARBA00022692"/>
    </source>
</evidence>
<keyword evidence="5 6" id="KW-0472">Membrane</keyword>
<comment type="subcellular location">
    <subcellularLocation>
        <location evidence="1">Cell membrane</location>
        <topology evidence="1">Multi-pass membrane protein</topology>
    </subcellularLocation>
</comment>
<feature type="transmembrane region" description="Helical" evidence="6">
    <location>
        <begin position="138"/>
        <end position="155"/>
    </location>
</feature>
<name>A0AB74UDU1_9GAMM</name>
<evidence type="ECO:0000256" key="4">
    <source>
        <dbReference type="ARBA" id="ARBA00022989"/>
    </source>
</evidence>
<dbReference type="RefSeq" id="WP_353980509.1">
    <property type="nucleotide sequence ID" value="NZ_CP159578.1"/>
</dbReference>
<dbReference type="GO" id="GO:0005886">
    <property type="term" value="C:plasma membrane"/>
    <property type="evidence" value="ECO:0007669"/>
    <property type="project" value="UniProtKB-SubCell"/>
</dbReference>
<feature type="transmembrane region" description="Helical" evidence="6">
    <location>
        <begin position="161"/>
        <end position="181"/>
    </location>
</feature>
<evidence type="ECO:0000256" key="1">
    <source>
        <dbReference type="ARBA" id="ARBA00004651"/>
    </source>
</evidence>
<accession>A0AB74UDU1</accession>
<reference evidence="7" key="1">
    <citation type="submission" date="2024-06" db="EMBL/GenBank/DDBJ databases">
        <title>Complete genome of Salinicola endophyticus HNIBRBA4755.</title>
        <authorList>
            <person name="Shin S.Y."/>
            <person name="Kang H."/>
            <person name="Song J."/>
        </authorList>
    </citation>
    <scope>NUCLEOTIDE SEQUENCE</scope>
    <source>
        <strain evidence="7">HNIBRBA4755</strain>
    </source>
</reference>
<gene>
    <name evidence="7" type="ORF">ABV408_00020</name>
</gene>
<dbReference type="AlphaFoldDB" id="A0AB74UDU1"/>
<keyword evidence="3 6" id="KW-0812">Transmembrane</keyword>
<proteinExistence type="predicted"/>
<keyword evidence="4 6" id="KW-1133">Transmembrane helix</keyword>
<evidence type="ECO:0000256" key="5">
    <source>
        <dbReference type="ARBA" id="ARBA00023136"/>
    </source>
</evidence>
<protein>
    <submittedName>
        <fullName evidence="7">F0F1 ATP synthase subunit I</fullName>
    </submittedName>
</protein>
<keyword evidence="2" id="KW-1003">Cell membrane</keyword>
<dbReference type="EMBL" id="CP159578">
    <property type="protein sequence ID" value="XCJ79594.1"/>
    <property type="molecule type" value="Genomic_DNA"/>
</dbReference>
<sequence length="191" mass="20993">MRTFRDRFSRRTPQIGAGSVDAAWPLLYNPPRFARRTPNAATTKYAFRINGETDAMQSRAPARLPRPRIAAMILVQFGGVMGMALIAWGVLGQGVALSLLCGGLVAAVPSAFFAWRAFRYQGAGQARYIVKSFYHAEAGKFGLTAALFTLVFVAVPPSNPAFFFGAYVLTLLLQWLGPWLLRRPSHIQSRG</sequence>
<evidence type="ECO:0000256" key="6">
    <source>
        <dbReference type="SAM" id="Phobius"/>
    </source>
</evidence>
<dbReference type="Pfam" id="PF03899">
    <property type="entry name" value="ATP-synt_I"/>
    <property type="match status" value="1"/>
</dbReference>
<evidence type="ECO:0000313" key="7">
    <source>
        <dbReference type="EMBL" id="XCJ79594.1"/>
    </source>
</evidence>
<feature type="transmembrane region" description="Helical" evidence="6">
    <location>
        <begin position="69"/>
        <end position="91"/>
    </location>
</feature>
<feature type="transmembrane region" description="Helical" evidence="6">
    <location>
        <begin position="97"/>
        <end position="118"/>
    </location>
</feature>